<comment type="similarity">
    <text evidence="2">Belongs to the amino acid/polyamine transporter 2 family.</text>
</comment>
<comment type="caution">
    <text evidence="9">The sequence shown here is derived from an EMBL/GenBank/DDBJ whole genome shotgun (WGS) entry which is preliminary data.</text>
</comment>
<comment type="subcellular location">
    <subcellularLocation>
        <location evidence="1">Membrane</location>
        <topology evidence="1">Multi-pass membrane protein</topology>
    </subcellularLocation>
</comment>
<keyword evidence="10" id="KW-1185">Reference proteome</keyword>
<feature type="compositionally biased region" description="Polar residues" evidence="6">
    <location>
        <begin position="75"/>
        <end position="112"/>
    </location>
</feature>
<dbReference type="OrthoDB" id="1684102at2759"/>
<dbReference type="PANTHER" id="PTHR22950">
    <property type="entry name" value="AMINO ACID TRANSPORTER"/>
    <property type="match status" value="1"/>
</dbReference>
<feature type="compositionally biased region" description="Acidic residues" evidence="6">
    <location>
        <begin position="215"/>
        <end position="234"/>
    </location>
</feature>
<reference evidence="9" key="1">
    <citation type="submission" date="2020-03" db="EMBL/GenBank/DDBJ databases">
        <title>Site-based positive gene gene selection in Geosmithia morbida across the United States reveals a broad range of putative effectors and factors for local host and environmental adapation.</title>
        <authorList>
            <person name="Onufrak A."/>
            <person name="Murdoch R.W."/>
            <person name="Gazis R."/>
            <person name="Huff M."/>
            <person name="Staton M."/>
            <person name="Klingeman W."/>
            <person name="Hadziabdic D."/>
        </authorList>
    </citation>
    <scope>NUCLEOTIDE SEQUENCE</scope>
    <source>
        <strain evidence="9">1262</strain>
    </source>
</reference>
<dbReference type="Gene3D" id="1.20.1740.10">
    <property type="entry name" value="Amino acid/polyamine transporter I"/>
    <property type="match status" value="1"/>
</dbReference>
<feature type="domain" description="Amino acid transporter transmembrane" evidence="8">
    <location>
        <begin position="260"/>
        <end position="646"/>
    </location>
</feature>
<feature type="compositionally biased region" description="Polar residues" evidence="6">
    <location>
        <begin position="38"/>
        <end position="60"/>
    </location>
</feature>
<dbReference type="GO" id="GO:0005302">
    <property type="term" value="F:L-tyrosine transmembrane transporter activity"/>
    <property type="evidence" value="ECO:0007669"/>
    <property type="project" value="TreeGrafter"/>
</dbReference>
<feature type="transmembrane region" description="Helical" evidence="7">
    <location>
        <begin position="337"/>
        <end position="356"/>
    </location>
</feature>
<proteinExistence type="inferred from homology"/>
<dbReference type="EMBL" id="JAANYQ010000011">
    <property type="protein sequence ID" value="KAF4121766.1"/>
    <property type="molecule type" value="Genomic_DNA"/>
</dbReference>
<dbReference type="Pfam" id="PF01490">
    <property type="entry name" value="Aa_trans"/>
    <property type="match status" value="1"/>
</dbReference>
<evidence type="ECO:0000313" key="10">
    <source>
        <dbReference type="Proteomes" id="UP000749293"/>
    </source>
</evidence>
<accession>A0A9P4YU82</accession>
<evidence type="ECO:0000256" key="4">
    <source>
        <dbReference type="ARBA" id="ARBA00022989"/>
    </source>
</evidence>
<feature type="transmembrane region" description="Helical" evidence="7">
    <location>
        <begin position="592"/>
        <end position="614"/>
    </location>
</feature>
<feature type="region of interest" description="Disordered" evidence="6">
    <location>
        <begin position="215"/>
        <end position="238"/>
    </location>
</feature>
<gene>
    <name evidence="9" type="ORF">GMORB2_1605</name>
</gene>
<evidence type="ECO:0000256" key="2">
    <source>
        <dbReference type="ARBA" id="ARBA00008066"/>
    </source>
</evidence>
<dbReference type="PANTHER" id="PTHR22950:SF332">
    <property type="entry name" value="AMINO ACID TRANSPORTER (EUROFUNG)"/>
    <property type="match status" value="1"/>
</dbReference>
<feature type="region of interest" description="Disordered" evidence="6">
    <location>
        <begin position="150"/>
        <end position="173"/>
    </location>
</feature>
<keyword evidence="4 7" id="KW-1133">Transmembrane helix</keyword>
<dbReference type="RefSeq" id="XP_035320418.1">
    <property type="nucleotide sequence ID" value="XM_035463587.1"/>
</dbReference>
<feature type="transmembrane region" description="Helical" evidence="7">
    <location>
        <begin position="626"/>
        <end position="650"/>
    </location>
</feature>
<evidence type="ECO:0000256" key="7">
    <source>
        <dbReference type="SAM" id="Phobius"/>
    </source>
</evidence>
<name>A0A9P4YU82_9HYPO</name>
<feature type="transmembrane region" description="Helical" evidence="7">
    <location>
        <begin position="291"/>
        <end position="312"/>
    </location>
</feature>
<evidence type="ECO:0000313" key="9">
    <source>
        <dbReference type="EMBL" id="KAF4121766.1"/>
    </source>
</evidence>
<evidence type="ECO:0000256" key="5">
    <source>
        <dbReference type="ARBA" id="ARBA00023136"/>
    </source>
</evidence>
<feature type="transmembrane region" description="Helical" evidence="7">
    <location>
        <begin position="443"/>
        <end position="465"/>
    </location>
</feature>
<feature type="transmembrane region" description="Helical" evidence="7">
    <location>
        <begin position="477"/>
        <end position="501"/>
    </location>
</feature>
<dbReference type="AlphaFoldDB" id="A0A9P4YU82"/>
<dbReference type="GeneID" id="55967835"/>
<keyword evidence="3 7" id="KW-0812">Transmembrane</keyword>
<feature type="transmembrane region" description="Helical" evidence="7">
    <location>
        <begin position="402"/>
        <end position="423"/>
    </location>
</feature>
<sequence>MSDLSDNTESDSSKRQAAILERHLPEGYSAEPDVSLGIQGTTASTTSPGITGGSPRQSPMLSPRLIALPHANLPEASSSNSVSNVRHATNKYSPSPTRDSVANGTNGGTTDEASIPENVESSLKLQGGDIHRDMFRIKARANSLRRANTFSHQPSAPLHPDDGLTYPEQTEPGGFRRNYIQRQARGRHNSGPLIIAKSFVDFLDLYGSFAGEDLEDSDLSEDESAIDDRDESDETQPLITRPSHILRRRSTRRTAREGDASTVKTFFTLLKAFIGTGIMFLPKAFRNGGILFSSLTLIFVSLVNCLCFRLLLDCRQRYGGGYGELGASIVGPRFRSLILTSIAISQIGFVCAGLVFTAENLFAVLDAVTGGRNNVALGIPALIALQLLPLIPLALIRHISKLGPVALVADVFILVGLVYIWYYDVATLATRGLEPSVQLFNSSSWTLTIGSAIFTFEGIGLILPIQSSMKKPHHFGPLLYFVMFLITIIFTSVGALCYGTFGEKTKIQVISNFPQDSPVVNAVQFLYSMAVLAGEPVQLFPAVRIMETSLFEERMSGAKNPAVKWKKNALRTLLMIACIGISILGATDLDKFVSLIGSFACVPLVYIYPAYLHYKGVAETSAIKVLDLILMVVGIIAMVYTTGMAIFQWING</sequence>
<organism evidence="9 10">
    <name type="scientific">Geosmithia morbida</name>
    <dbReference type="NCBI Taxonomy" id="1094350"/>
    <lineage>
        <taxon>Eukaryota</taxon>
        <taxon>Fungi</taxon>
        <taxon>Dikarya</taxon>
        <taxon>Ascomycota</taxon>
        <taxon>Pezizomycotina</taxon>
        <taxon>Sordariomycetes</taxon>
        <taxon>Hypocreomycetidae</taxon>
        <taxon>Hypocreales</taxon>
        <taxon>Bionectriaceae</taxon>
        <taxon>Geosmithia</taxon>
    </lineage>
</organism>
<feature type="transmembrane region" description="Helical" evidence="7">
    <location>
        <begin position="568"/>
        <end position="586"/>
    </location>
</feature>
<dbReference type="InterPro" id="IPR013057">
    <property type="entry name" value="AA_transpt_TM"/>
</dbReference>
<evidence type="ECO:0000256" key="1">
    <source>
        <dbReference type="ARBA" id="ARBA00004141"/>
    </source>
</evidence>
<dbReference type="GO" id="GO:0005774">
    <property type="term" value="C:vacuolar membrane"/>
    <property type="evidence" value="ECO:0007669"/>
    <property type="project" value="TreeGrafter"/>
</dbReference>
<evidence type="ECO:0000256" key="3">
    <source>
        <dbReference type="ARBA" id="ARBA00022692"/>
    </source>
</evidence>
<dbReference type="Proteomes" id="UP000749293">
    <property type="component" value="Unassembled WGS sequence"/>
</dbReference>
<evidence type="ECO:0000259" key="8">
    <source>
        <dbReference type="Pfam" id="PF01490"/>
    </source>
</evidence>
<feature type="region of interest" description="Disordered" evidence="6">
    <location>
        <begin position="1"/>
        <end position="119"/>
    </location>
</feature>
<keyword evidence="5 7" id="KW-0472">Membrane</keyword>
<evidence type="ECO:0000256" key="6">
    <source>
        <dbReference type="SAM" id="MobiDB-lite"/>
    </source>
</evidence>
<protein>
    <submittedName>
        <fullName evidence="9">Solute carrier family 36 (Proton-coupled amino acid transporter)</fullName>
    </submittedName>
</protein>
<feature type="transmembrane region" description="Helical" evidence="7">
    <location>
        <begin position="376"/>
        <end position="395"/>
    </location>
</feature>